<evidence type="ECO:0000256" key="5">
    <source>
        <dbReference type="SAM" id="Phobius"/>
    </source>
</evidence>
<dbReference type="GO" id="GO:0016020">
    <property type="term" value="C:membrane"/>
    <property type="evidence" value="ECO:0007669"/>
    <property type="project" value="UniProtKB-SubCell"/>
</dbReference>
<reference evidence="7 8" key="1">
    <citation type="journal article" date="2016" name="PLoS Pathog.">
        <title>Biosynthesis of antibiotic leucinostatins in bio-control fungus Purpureocillium lilacinum and their inhibition on phytophthora revealed by genome mining.</title>
        <authorList>
            <person name="Wang G."/>
            <person name="Liu Z."/>
            <person name="Lin R."/>
            <person name="Li E."/>
            <person name="Mao Z."/>
            <person name="Ling J."/>
            <person name="Yang Y."/>
            <person name="Yin W.B."/>
            <person name="Xie B."/>
        </authorList>
    </citation>
    <scope>NUCLEOTIDE SEQUENCE [LARGE SCALE GENOMIC DNA]</scope>
    <source>
        <strain evidence="7">170</strain>
    </source>
</reference>
<dbReference type="Pfam" id="PF01284">
    <property type="entry name" value="MARVEL"/>
    <property type="match status" value="1"/>
</dbReference>
<dbReference type="EMBL" id="LSBJ02000005">
    <property type="protein sequence ID" value="OAQ64927.1"/>
    <property type="molecule type" value="Genomic_DNA"/>
</dbReference>
<sequence length="167" mass="19112">MELSRIIANLLRALQLASATIVTGITGYFLYKSSADTWDLGRFIYTEVASSLAMLAAIIFMLPFTDAFIQVPVDIIMSLLWWVTFGLLYSFLGFPCEWVFEWMGVSPFDEQCGKFKAVVGFSFVSAILWLVSAILNCLIIRRQGRQEDSDVRNHYRQREMREAQTEV</sequence>
<evidence type="ECO:0000256" key="4">
    <source>
        <dbReference type="ARBA" id="ARBA00023136"/>
    </source>
</evidence>
<feature type="transmembrane region" description="Helical" evidence="5">
    <location>
        <begin position="43"/>
        <end position="64"/>
    </location>
</feature>
<comment type="subcellular location">
    <subcellularLocation>
        <location evidence="1">Membrane</location>
        <topology evidence="1">Multi-pass membrane protein</topology>
    </subcellularLocation>
</comment>
<dbReference type="KEGG" id="pchm:VFPPC_16281"/>
<keyword evidence="3 5" id="KW-1133">Transmembrane helix</keyword>
<dbReference type="RefSeq" id="XP_018142241.1">
    <property type="nucleotide sequence ID" value="XM_018294034.1"/>
</dbReference>
<keyword evidence="2 5" id="KW-0812">Transmembrane</keyword>
<comment type="caution">
    <text evidence="7">The sequence shown here is derived from an EMBL/GenBank/DDBJ whole genome shotgun (WGS) entry which is preliminary data.</text>
</comment>
<gene>
    <name evidence="7" type="ORF">VFPPC_16281</name>
</gene>
<dbReference type="InterPro" id="IPR008253">
    <property type="entry name" value="Marvel"/>
</dbReference>
<keyword evidence="8" id="KW-1185">Reference proteome</keyword>
<dbReference type="AlphaFoldDB" id="A0A179FHN4"/>
<evidence type="ECO:0000313" key="7">
    <source>
        <dbReference type="EMBL" id="OAQ64927.1"/>
    </source>
</evidence>
<dbReference type="GeneID" id="28858028"/>
<feature type="domain" description="MARVEL" evidence="6">
    <location>
        <begin position="7"/>
        <end position="135"/>
    </location>
</feature>
<dbReference type="OrthoDB" id="4074965at2759"/>
<evidence type="ECO:0000256" key="3">
    <source>
        <dbReference type="ARBA" id="ARBA00022989"/>
    </source>
</evidence>
<evidence type="ECO:0000256" key="1">
    <source>
        <dbReference type="ARBA" id="ARBA00004141"/>
    </source>
</evidence>
<evidence type="ECO:0000256" key="2">
    <source>
        <dbReference type="ARBA" id="ARBA00022692"/>
    </source>
</evidence>
<dbReference type="PANTHER" id="PTHR39608">
    <property type="entry name" value="INTEGRAL MEMBRANE PROTEIN (AFU_ORTHOLOGUE AFUA_5G08640)"/>
    <property type="match status" value="1"/>
</dbReference>
<feature type="transmembrane region" description="Helical" evidence="5">
    <location>
        <begin position="115"/>
        <end position="139"/>
    </location>
</feature>
<organism evidence="7 8">
    <name type="scientific">Pochonia chlamydosporia 170</name>
    <dbReference type="NCBI Taxonomy" id="1380566"/>
    <lineage>
        <taxon>Eukaryota</taxon>
        <taxon>Fungi</taxon>
        <taxon>Dikarya</taxon>
        <taxon>Ascomycota</taxon>
        <taxon>Pezizomycotina</taxon>
        <taxon>Sordariomycetes</taxon>
        <taxon>Hypocreomycetidae</taxon>
        <taxon>Hypocreales</taxon>
        <taxon>Clavicipitaceae</taxon>
        <taxon>Pochonia</taxon>
    </lineage>
</organism>
<dbReference type="PANTHER" id="PTHR39608:SF1">
    <property type="entry name" value="INTEGRAL MEMBRANE PROTEIN (AFU_ORTHOLOGUE AFUA_5G08640)"/>
    <property type="match status" value="1"/>
</dbReference>
<feature type="transmembrane region" description="Helical" evidence="5">
    <location>
        <begin position="12"/>
        <end position="31"/>
    </location>
</feature>
<evidence type="ECO:0000259" key="6">
    <source>
        <dbReference type="Pfam" id="PF01284"/>
    </source>
</evidence>
<name>A0A179FHN4_METCM</name>
<dbReference type="Proteomes" id="UP000078397">
    <property type="component" value="Unassembled WGS sequence"/>
</dbReference>
<feature type="transmembrane region" description="Helical" evidence="5">
    <location>
        <begin position="76"/>
        <end position="95"/>
    </location>
</feature>
<proteinExistence type="predicted"/>
<evidence type="ECO:0000313" key="8">
    <source>
        <dbReference type="Proteomes" id="UP000078397"/>
    </source>
</evidence>
<accession>A0A179FHN4</accession>
<protein>
    <recommendedName>
        <fullName evidence="6">MARVEL domain-containing protein</fullName>
    </recommendedName>
</protein>
<keyword evidence="4 5" id="KW-0472">Membrane</keyword>